<dbReference type="EMBL" id="AAALRN010000007">
    <property type="protein sequence ID" value="EAD1186124.1"/>
    <property type="molecule type" value="Genomic_DNA"/>
</dbReference>
<accession>A0A823DFT7</accession>
<evidence type="ECO:0000313" key="2">
    <source>
        <dbReference type="Proteomes" id="UP000403352"/>
    </source>
</evidence>
<dbReference type="Proteomes" id="UP000403352">
    <property type="component" value="Unassembled WGS sequence"/>
</dbReference>
<evidence type="ECO:0000313" key="1">
    <source>
        <dbReference type="EMBL" id="EAD1186124.1"/>
    </source>
</evidence>
<dbReference type="AlphaFoldDB" id="A0A823DFT7"/>
<proteinExistence type="predicted"/>
<comment type="caution">
    <text evidence="1">The sequence shown here is derived from an EMBL/GenBank/DDBJ whole genome shotgun (WGS) entry which is preliminary data.</text>
</comment>
<name>A0A823DFT7_LISMN</name>
<protein>
    <submittedName>
        <fullName evidence="1">Uncharacterized protein</fullName>
    </submittedName>
</protein>
<organism evidence="1 2">
    <name type="scientific">Listeria monocytogenes</name>
    <dbReference type="NCBI Taxonomy" id="1639"/>
    <lineage>
        <taxon>Bacteria</taxon>
        <taxon>Bacillati</taxon>
        <taxon>Bacillota</taxon>
        <taxon>Bacilli</taxon>
        <taxon>Bacillales</taxon>
        <taxon>Listeriaceae</taxon>
        <taxon>Listeria</taxon>
    </lineage>
</organism>
<reference evidence="1 2" key="1">
    <citation type="submission" date="2018-06" db="EMBL/GenBank/DDBJ databases">
        <authorList>
            <consortium name="GenomeTrakr: Next Generation Sequencing Network for Food Pathogen Tracability"/>
        </authorList>
    </citation>
    <scope>NUCLEOTIDE SEQUENCE [LARGE SCALE GENOMIC DNA]</scope>
    <source>
        <strain evidence="1 2">FDA00008584</strain>
    </source>
</reference>
<sequence>MEGEYVKLSLKNYEELKAKADDMYKQSAIEFLDKFSNFSTKSPKNNGEYFTAHVSKKRLKEFIEHVTGVDLDIEFY</sequence>
<gene>
    <name evidence="1" type="ORF">QD52_13635</name>
</gene>